<evidence type="ECO:0000313" key="2">
    <source>
        <dbReference type="Proteomes" id="UP001056384"/>
    </source>
</evidence>
<protein>
    <submittedName>
        <fullName evidence="1">Spherulation-specific family 4</fullName>
    </submittedName>
</protein>
<dbReference type="Proteomes" id="UP001056384">
    <property type="component" value="Chromosome 2"/>
</dbReference>
<sequence>MGLFSKLKRSSGSKVAKSTCIIPLYIYPTNSATWQPLLDAIDENPTLDFVVIVNPNSGPGTFPWWPNLDYLREVPKLNARSNCTVVGYVRVDYCNRDVAEVLADLRRYAKWPDDTGVKGLHISGIFFDETPNETSQFKATYLQKINQEVKNADGILGESLIIHNPGTLPDPQLTSKRPEITVVFEESYARLLQPDPTEHKSLINYDRLNGCYMVHTVPIDIVRDVTREARKRAQYVFVTDSRERYYEQFGAGFKDYIDAMAAD</sequence>
<dbReference type="OrthoDB" id="5342184at2759"/>
<name>A0A9Q9EFG4_9PEZI</name>
<dbReference type="Pfam" id="PF12138">
    <property type="entry name" value="Spherulin4"/>
    <property type="match status" value="1"/>
</dbReference>
<gene>
    <name evidence="1" type="ORF">Slin15195_G022490</name>
</gene>
<accession>A0A9Q9EFG4</accession>
<keyword evidence="2" id="KW-1185">Reference proteome</keyword>
<dbReference type="PANTHER" id="PTHR35040:SF9">
    <property type="entry name" value="4-LIKE CELL SURFACE PROTEIN, PUTATIVE (AFU_ORTHOLOGUE AFUA_4G14080)-RELATED"/>
    <property type="match status" value="1"/>
</dbReference>
<dbReference type="PANTHER" id="PTHR35040">
    <property type="match status" value="1"/>
</dbReference>
<organism evidence="1 2">
    <name type="scientific">Septoria linicola</name>
    <dbReference type="NCBI Taxonomy" id="215465"/>
    <lineage>
        <taxon>Eukaryota</taxon>
        <taxon>Fungi</taxon>
        <taxon>Dikarya</taxon>
        <taxon>Ascomycota</taxon>
        <taxon>Pezizomycotina</taxon>
        <taxon>Dothideomycetes</taxon>
        <taxon>Dothideomycetidae</taxon>
        <taxon>Mycosphaerellales</taxon>
        <taxon>Mycosphaerellaceae</taxon>
        <taxon>Septoria</taxon>
    </lineage>
</organism>
<evidence type="ECO:0000313" key="1">
    <source>
        <dbReference type="EMBL" id="USW48930.1"/>
    </source>
</evidence>
<reference evidence="1" key="1">
    <citation type="submission" date="2022-06" db="EMBL/GenBank/DDBJ databases">
        <title>Complete genome sequences of two strains of the flax pathogen Septoria linicola.</title>
        <authorList>
            <person name="Lapalu N."/>
            <person name="Simon A."/>
            <person name="Demenou B."/>
            <person name="Paumier D."/>
            <person name="Guillot M.-P."/>
            <person name="Gout L."/>
            <person name="Valade R."/>
        </authorList>
    </citation>
    <scope>NUCLEOTIDE SEQUENCE</scope>
    <source>
        <strain evidence="1">SE15195</strain>
    </source>
</reference>
<proteinExistence type="predicted"/>
<dbReference type="AlphaFoldDB" id="A0A9Q9EFG4"/>
<dbReference type="InterPro" id="IPR021986">
    <property type="entry name" value="Spherulin4"/>
</dbReference>
<dbReference type="EMBL" id="CP099419">
    <property type="protein sequence ID" value="USW48930.1"/>
    <property type="molecule type" value="Genomic_DNA"/>
</dbReference>